<dbReference type="Pfam" id="PF10758">
    <property type="entry name" value="DUF2586"/>
    <property type="match status" value="1"/>
</dbReference>
<evidence type="ECO:0000313" key="1">
    <source>
        <dbReference type="EMBL" id="MCG9964025.1"/>
    </source>
</evidence>
<evidence type="ECO:0000313" key="2">
    <source>
        <dbReference type="Proteomes" id="UP000829384"/>
    </source>
</evidence>
<proteinExistence type="predicted"/>
<accession>A0ABS9QUJ7</accession>
<protein>
    <submittedName>
        <fullName evidence="1">DUF2586 family protein</fullName>
    </submittedName>
</protein>
<comment type="caution">
    <text evidence="1">The sequence shown here is derived from an EMBL/GenBank/DDBJ whole genome shotgun (WGS) entry which is preliminary data.</text>
</comment>
<dbReference type="Proteomes" id="UP000829384">
    <property type="component" value="Unassembled WGS sequence"/>
</dbReference>
<dbReference type="RefSeq" id="WP_240130692.1">
    <property type="nucleotide sequence ID" value="NZ_JACSDI010000004.1"/>
</dbReference>
<dbReference type="EMBL" id="JACSDI010000004">
    <property type="protein sequence ID" value="MCG9964025.1"/>
    <property type="molecule type" value="Genomic_DNA"/>
</dbReference>
<keyword evidence="2" id="KW-1185">Reference proteome</keyword>
<organism evidence="1 2">
    <name type="scientific">Shewanella cutis</name>
    <dbReference type="NCBI Taxonomy" id="2766780"/>
    <lineage>
        <taxon>Bacteria</taxon>
        <taxon>Pseudomonadati</taxon>
        <taxon>Pseudomonadota</taxon>
        <taxon>Gammaproteobacteria</taxon>
        <taxon>Alteromonadales</taxon>
        <taxon>Shewanellaceae</taxon>
        <taxon>Shewanella</taxon>
    </lineage>
</organism>
<reference evidence="1 2" key="1">
    <citation type="submission" date="2020-08" db="EMBL/GenBank/DDBJ databases">
        <title>Whole genome sequence of Shewanella sp strain PS-2.</title>
        <authorList>
            <person name="Das S.K."/>
        </authorList>
    </citation>
    <scope>NUCLEOTIDE SEQUENCE [LARGE SCALE GENOMIC DNA]</scope>
    <source>
        <strain evidence="1 2">PS-2</strain>
    </source>
</reference>
<dbReference type="InterPro" id="IPR019694">
    <property type="entry name" value="Phage_HP1_Orf23"/>
</dbReference>
<gene>
    <name evidence="1" type="ORF">H9J30_08880</name>
</gene>
<sequence length="368" mass="39926">MSLGKVQVNNLNQGQGDIQAIERHFLYIGRAGAVGEESQLFSLGAQTDLEKTFADSALRKQLVTAQLNAGQNWTAAAYPLAADEDLLDAITRANEVQSFEMVVICDVQTTAQKLKDIHDYLLSLRASHGRFVNALVAVAGIDAATQTWPQYEAAMVALQAGIAAHLVVPVPQLHGNNVGVLAGRLCDRSVSIADSPMRVATGEVLGLGTAPVDSSDAPLTLATLETLANARMSVPQWYPDFEGTYWGDATTLDAAGGDYQYLEHLRAVHKASREVRILAIRRIANRALNSTPASIELNKAYFMKPLRNMSKSTVILGTQFPGDIQPPRDGDITIEWTSNKAVTIYMIVRPYNSPKEITVNILLDLNSI</sequence>
<name>A0ABS9QUJ7_9GAMM</name>